<protein>
    <submittedName>
        <fullName evidence="1">Uncharacterized protein</fullName>
    </submittedName>
</protein>
<dbReference type="RefSeq" id="WP_189091757.1">
    <property type="nucleotide sequence ID" value="NZ_BMQL01000022.1"/>
</dbReference>
<dbReference type="AlphaFoldDB" id="A0A918F8H2"/>
<dbReference type="EMBL" id="BMQL01000022">
    <property type="protein sequence ID" value="GGR19028.1"/>
    <property type="molecule type" value="Genomic_DNA"/>
</dbReference>
<dbReference type="Proteomes" id="UP000603865">
    <property type="component" value="Unassembled WGS sequence"/>
</dbReference>
<proteinExistence type="predicted"/>
<evidence type="ECO:0000313" key="2">
    <source>
        <dbReference type="Proteomes" id="UP000603865"/>
    </source>
</evidence>
<evidence type="ECO:0000313" key="1">
    <source>
        <dbReference type="EMBL" id="GGR19028.1"/>
    </source>
</evidence>
<name>A0A918F8H2_9DEIO</name>
<keyword evidence="2" id="KW-1185">Reference proteome</keyword>
<comment type="caution">
    <text evidence="1">The sequence shown here is derived from an EMBL/GenBank/DDBJ whole genome shotgun (WGS) entry which is preliminary data.</text>
</comment>
<reference evidence="1" key="1">
    <citation type="journal article" date="2014" name="Int. J. Syst. Evol. Microbiol.">
        <title>Complete genome sequence of Corynebacterium casei LMG S-19264T (=DSM 44701T), isolated from a smear-ripened cheese.</title>
        <authorList>
            <consortium name="US DOE Joint Genome Institute (JGI-PGF)"/>
            <person name="Walter F."/>
            <person name="Albersmeier A."/>
            <person name="Kalinowski J."/>
            <person name="Ruckert C."/>
        </authorList>
    </citation>
    <scope>NUCLEOTIDE SEQUENCE</scope>
    <source>
        <strain evidence="1">JCM 31311</strain>
    </source>
</reference>
<gene>
    <name evidence="1" type="ORF">GCM10008957_34620</name>
</gene>
<organism evidence="1 2">
    <name type="scientific">Deinococcus ruber</name>
    <dbReference type="NCBI Taxonomy" id="1848197"/>
    <lineage>
        <taxon>Bacteria</taxon>
        <taxon>Thermotogati</taxon>
        <taxon>Deinococcota</taxon>
        <taxon>Deinococci</taxon>
        <taxon>Deinococcales</taxon>
        <taxon>Deinococcaceae</taxon>
        <taxon>Deinococcus</taxon>
    </lineage>
</organism>
<reference evidence="1" key="2">
    <citation type="submission" date="2020-09" db="EMBL/GenBank/DDBJ databases">
        <authorList>
            <person name="Sun Q."/>
            <person name="Ohkuma M."/>
        </authorList>
    </citation>
    <scope>NUCLEOTIDE SEQUENCE</scope>
    <source>
        <strain evidence="1">JCM 31311</strain>
    </source>
</reference>
<accession>A0A918F8H2</accession>
<sequence length="117" mass="11887">MANPFDNALAVRSQIVDSNGLPTTRAGAGAVLPPSATLTMTGSAISLSTPPTGATWADIQPQGGDVRSRIDGNSPTLTAGKIWYEGGEYALTSAADIAACKVIGTAGIILDITWRTA</sequence>